<reference evidence="4 5" key="1">
    <citation type="submission" date="2018-04" db="EMBL/GenBank/DDBJ databases">
        <title>Genome sequencing of Gemmobacter.</title>
        <authorList>
            <person name="Yi H."/>
            <person name="Baek M.-G."/>
        </authorList>
    </citation>
    <scope>NUCLEOTIDE SEQUENCE [LARGE SCALE GENOMIC DNA]</scope>
    <source>
        <strain evidence="4 5">HYN0069</strain>
    </source>
</reference>
<sequence>MGFNSAKRGLRVALVGLVLVVVTACTTLYRNHGYVPTDEELAAVSIGDTRDQVDAKIGRPTTSGLLNDVGWFYVQSRFSYRGAFEPKEIDRQVVAVTFTESGTVANVERFGLERGKVVPLSRRVTESNIKGIGFISQLLGSFGRIGPGIIGAQ</sequence>
<dbReference type="Proteomes" id="UP000244496">
    <property type="component" value="Chromosome"/>
</dbReference>
<dbReference type="InterPro" id="IPR007450">
    <property type="entry name" value="BamE_dom"/>
</dbReference>
<keyword evidence="2" id="KW-0472">Membrane</keyword>
<dbReference type="Pfam" id="PF04355">
    <property type="entry name" value="BamE"/>
    <property type="match status" value="1"/>
</dbReference>
<feature type="domain" description="Outer membrane protein assembly factor BamE" evidence="3">
    <location>
        <begin position="33"/>
        <end position="107"/>
    </location>
</feature>
<evidence type="ECO:0000256" key="2">
    <source>
        <dbReference type="ARBA" id="ARBA00023136"/>
    </source>
</evidence>
<dbReference type="PROSITE" id="PS51257">
    <property type="entry name" value="PROKAR_LIPOPROTEIN"/>
    <property type="match status" value="1"/>
</dbReference>
<accession>A0A2S0UR50</accession>
<dbReference type="RefSeq" id="WP_108437095.1">
    <property type="nucleotide sequence ID" value="NZ_CP028918.1"/>
</dbReference>
<gene>
    <name evidence="4" type="ORF">HYN69_07985</name>
</gene>
<dbReference type="GO" id="GO:0019867">
    <property type="term" value="C:outer membrane"/>
    <property type="evidence" value="ECO:0007669"/>
    <property type="project" value="InterPro"/>
</dbReference>
<evidence type="ECO:0000313" key="4">
    <source>
        <dbReference type="EMBL" id="AWB50285.1"/>
    </source>
</evidence>
<dbReference type="Gene3D" id="3.30.1450.10">
    <property type="match status" value="1"/>
</dbReference>
<keyword evidence="1" id="KW-0732">Signal</keyword>
<dbReference type="AlphaFoldDB" id="A0A2S0UR50"/>
<dbReference type="KEGG" id="geh:HYN69_07985"/>
<dbReference type="InterPro" id="IPR037873">
    <property type="entry name" value="BamE-like"/>
</dbReference>
<evidence type="ECO:0000256" key="1">
    <source>
        <dbReference type="ARBA" id="ARBA00022729"/>
    </source>
</evidence>
<dbReference type="OrthoDB" id="7203955at2"/>
<evidence type="ECO:0000313" key="5">
    <source>
        <dbReference type="Proteomes" id="UP000244496"/>
    </source>
</evidence>
<protein>
    <submittedName>
        <fullName evidence="4">Outer membrane protein assembly factor BamE</fullName>
    </submittedName>
</protein>
<dbReference type="EMBL" id="CP028918">
    <property type="protein sequence ID" value="AWB50285.1"/>
    <property type="molecule type" value="Genomic_DNA"/>
</dbReference>
<organism evidence="4 5">
    <name type="scientific">Paragemmobacter aquarius</name>
    <dbReference type="NCBI Taxonomy" id="2169400"/>
    <lineage>
        <taxon>Bacteria</taxon>
        <taxon>Pseudomonadati</taxon>
        <taxon>Pseudomonadota</taxon>
        <taxon>Alphaproteobacteria</taxon>
        <taxon>Rhodobacterales</taxon>
        <taxon>Paracoccaceae</taxon>
        <taxon>Paragemmobacter</taxon>
    </lineage>
</organism>
<proteinExistence type="predicted"/>
<evidence type="ECO:0000259" key="3">
    <source>
        <dbReference type="Pfam" id="PF04355"/>
    </source>
</evidence>
<name>A0A2S0UR50_9RHOB</name>
<keyword evidence="5" id="KW-1185">Reference proteome</keyword>